<evidence type="ECO:0000256" key="1">
    <source>
        <dbReference type="SAM" id="MobiDB-lite"/>
    </source>
</evidence>
<dbReference type="Gene3D" id="1.25.40.420">
    <property type="match status" value="1"/>
</dbReference>
<dbReference type="InterPro" id="IPR011333">
    <property type="entry name" value="SKP1/BTB/POZ_sf"/>
</dbReference>
<gene>
    <name evidence="4" type="ORF">RclHR1_03840004</name>
</gene>
<dbReference type="SUPFAM" id="SSF54695">
    <property type="entry name" value="POZ domain"/>
    <property type="match status" value="1"/>
</dbReference>
<dbReference type="InterPro" id="IPR011705">
    <property type="entry name" value="BACK"/>
</dbReference>
<evidence type="ECO:0000313" key="4">
    <source>
        <dbReference type="EMBL" id="GBC00382.1"/>
    </source>
</evidence>
<evidence type="ECO:0008006" key="6">
    <source>
        <dbReference type="Google" id="ProtNLM"/>
    </source>
</evidence>
<dbReference type="SUPFAM" id="SSF46934">
    <property type="entry name" value="UBA-like"/>
    <property type="match status" value="2"/>
</dbReference>
<reference evidence="4 5" key="1">
    <citation type="submission" date="2017-11" db="EMBL/GenBank/DDBJ databases">
        <title>The genome of Rhizophagus clarus HR1 reveals common genetic basis of auxotrophy among arbuscular mycorrhizal fungi.</title>
        <authorList>
            <person name="Kobayashi Y."/>
        </authorList>
    </citation>
    <scope>NUCLEOTIDE SEQUENCE [LARGE SCALE GENOMIC DNA]</scope>
    <source>
        <strain evidence="4 5">HR1</strain>
    </source>
</reference>
<dbReference type="AlphaFoldDB" id="A0A2Z6RV55"/>
<feature type="domain" description="UBA" evidence="2">
    <location>
        <begin position="310"/>
        <end position="354"/>
    </location>
</feature>
<feature type="region of interest" description="Disordered" evidence="1">
    <location>
        <begin position="280"/>
        <end position="302"/>
    </location>
</feature>
<dbReference type="PROSITE" id="PS50030">
    <property type="entry name" value="UBA"/>
    <property type="match status" value="2"/>
</dbReference>
<feature type="domain" description="BTB" evidence="3">
    <location>
        <begin position="23"/>
        <end position="96"/>
    </location>
</feature>
<evidence type="ECO:0000259" key="3">
    <source>
        <dbReference type="PROSITE" id="PS50097"/>
    </source>
</evidence>
<protein>
    <recommendedName>
        <fullName evidence="6">BTB domain-containing protein</fullName>
    </recommendedName>
</protein>
<accession>A0A2Z6RV55</accession>
<name>A0A2Z6RV55_9GLOM</name>
<dbReference type="SMART" id="SM00165">
    <property type="entry name" value="UBA"/>
    <property type="match status" value="2"/>
</dbReference>
<feature type="domain" description="UBA" evidence="2">
    <location>
        <begin position="477"/>
        <end position="517"/>
    </location>
</feature>
<evidence type="ECO:0000313" key="5">
    <source>
        <dbReference type="Proteomes" id="UP000247702"/>
    </source>
</evidence>
<dbReference type="Proteomes" id="UP000247702">
    <property type="component" value="Unassembled WGS sequence"/>
</dbReference>
<dbReference type="PROSITE" id="PS50097">
    <property type="entry name" value="BTB"/>
    <property type="match status" value="1"/>
</dbReference>
<proteinExistence type="predicted"/>
<feature type="compositionally biased region" description="Polar residues" evidence="1">
    <location>
        <begin position="280"/>
        <end position="293"/>
    </location>
</feature>
<dbReference type="Pfam" id="PF00651">
    <property type="entry name" value="BTB"/>
    <property type="match status" value="1"/>
</dbReference>
<dbReference type="Pfam" id="PF07707">
    <property type="entry name" value="BACK"/>
    <property type="match status" value="1"/>
</dbReference>
<organism evidence="4 5">
    <name type="scientific">Rhizophagus clarus</name>
    <dbReference type="NCBI Taxonomy" id="94130"/>
    <lineage>
        <taxon>Eukaryota</taxon>
        <taxon>Fungi</taxon>
        <taxon>Fungi incertae sedis</taxon>
        <taxon>Mucoromycota</taxon>
        <taxon>Glomeromycotina</taxon>
        <taxon>Glomeromycetes</taxon>
        <taxon>Glomerales</taxon>
        <taxon>Glomeraceae</taxon>
        <taxon>Rhizophagus</taxon>
    </lineage>
</organism>
<dbReference type="SMART" id="SM00225">
    <property type="entry name" value="BTB"/>
    <property type="match status" value="1"/>
</dbReference>
<dbReference type="PANTHER" id="PTHR46306:SF1">
    <property type="entry name" value="BTB_POZ DOMAIN-CONTAINING PROTEIN 9"/>
    <property type="match status" value="1"/>
</dbReference>
<evidence type="ECO:0000259" key="2">
    <source>
        <dbReference type="PROSITE" id="PS50030"/>
    </source>
</evidence>
<dbReference type="Gene3D" id="1.10.8.10">
    <property type="entry name" value="DNA helicase RuvA subunit, C-terminal domain"/>
    <property type="match status" value="2"/>
</dbReference>
<dbReference type="Gene3D" id="3.30.710.10">
    <property type="entry name" value="Potassium Channel Kv1.1, Chain A"/>
    <property type="match status" value="1"/>
</dbReference>
<dbReference type="InterPro" id="IPR015940">
    <property type="entry name" value="UBA"/>
</dbReference>
<keyword evidence="5" id="KW-1185">Reference proteome</keyword>
<dbReference type="InterPro" id="IPR052407">
    <property type="entry name" value="BTB_POZ_domain_cont_9"/>
</dbReference>
<dbReference type="InterPro" id="IPR009060">
    <property type="entry name" value="UBA-like_sf"/>
</dbReference>
<comment type="caution">
    <text evidence="4">The sequence shown here is derived from an EMBL/GenBank/DDBJ whole genome shotgun (WGS) entry which is preliminary data.</text>
</comment>
<sequence>MDYRFLQILSQNLIEILDDDEYYDITIEVGNDPYVKIFHAHIVILNYRSSYLRRILSTNKKKNDEILVQIKLPNISPDIFQIILRYIYGGKLSLEDYDNLDIVKILVAANELNLQELVTYVQSFLIKNKADWMKQNFNLIYQTSFDNNSFLELQKYCTDLMSKYPDKILKSMDFASIPEKNLISLIQSDNLQMSVIQVWENVLKWGLAQNPAICSDPSNYSKDDVNSLKNTLQRCIPFIRFYDLTSKEFSDYILPYREILPENLYMDLLKTFLNLHPNSKPSHKTNPQISKEINSPPPLPVTDESELNGEILEEIQIKLKLFHDMGFTNKEEILKAIKESNGDMMSVFDYLMGASPLSPSEPYSRSDSHVRRKSALPYNLSQDSDEDKPWIENAQSSLPINISTTASQLVTDESEISGAVNYLDNYDRRSSSLPYISSQDSDEDEPLFLVNSQSSSPINISTVTSQLVTDESELISEAYQQMLTYLRDMGFCNYKENLEAIKKFNGDLDKVIEYLLL</sequence>
<dbReference type="EMBL" id="BEXD01003157">
    <property type="protein sequence ID" value="GBC00382.1"/>
    <property type="molecule type" value="Genomic_DNA"/>
</dbReference>
<dbReference type="InterPro" id="IPR000210">
    <property type="entry name" value="BTB/POZ_dom"/>
</dbReference>
<dbReference type="PANTHER" id="PTHR46306">
    <property type="entry name" value="BTB/POZ DOMAIN-CONTAINING PROTEIN 9"/>
    <property type="match status" value="1"/>
</dbReference>
<dbReference type="GO" id="GO:0005737">
    <property type="term" value="C:cytoplasm"/>
    <property type="evidence" value="ECO:0007669"/>
    <property type="project" value="TreeGrafter"/>
</dbReference>